<protein>
    <submittedName>
        <fullName evidence="2">Putative AAA-ATPase</fullName>
    </submittedName>
</protein>
<evidence type="ECO:0000259" key="1">
    <source>
        <dbReference type="Pfam" id="PF09820"/>
    </source>
</evidence>
<dbReference type="InterPro" id="IPR012547">
    <property type="entry name" value="PDDEXK_9"/>
</dbReference>
<sequence length="572" mass="66595">MGKVISIGKQNFASLRENDCFYIDKSELIREWWESQDDITLITRPRRFGKTLNMSMLNCFFSNQYVGKKQLFEGLSIWNDEKYRGLQGSYPVIFLSFASIKGSNYHDARDGIIMAINEAYSEHRYLLESKELTEGERKCFEELDNYAKNPGAKESVANDTICNAVKNLANCLYRYYGKKVIILLDEYDTPMQEAYLYGYWDQFTSFVRSLFNATFKTNPYLERAMMTGITRVSKESVFSDLNNLNVITSTSLEYETSFGFTEEEVFTALDNMGMSEQKEIVKSWYDGFVFGNQKDIYNPWSITNYLDKKQVRTYWADTSSNSLISRLIRKASAGIKEQMEELLQGKEIIVNFDEQIVFEQLDQDENAIWSLMLASGYLKAEQVEYRGLLREPWYHLKITNLETTAMFTNLFKSWFNQSRTNYNQFIKALLQNDIDAMNYYMNQISMATFSYFDVDGVEGGKNEPERFYHGFVLGLIAEQTDIYEIRSNRESGFGRYDVMMIPKKRDNCYPAVIIEFKVHNAIKEANLEASVKAARKQIEEKNYDAELFARGFCKEEILHYGFAFEGKKVLIG</sequence>
<dbReference type="EMBL" id="CABHNM010000016">
    <property type="protein sequence ID" value="VUW94166.1"/>
    <property type="molecule type" value="Genomic_DNA"/>
</dbReference>
<dbReference type="PANTHER" id="PTHR34825">
    <property type="entry name" value="CONSERVED PROTEIN, WITH A WEAK D-GALACTARATE DEHYDRATASE/ALTRONATE HYDROLASE DOMAIN"/>
    <property type="match status" value="1"/>
</dbReference>
<gene>
    <name evidence="2" type="ORF">DLSSTS7063_00570</name>
</gene>
<dbReference type="Pfam" id="PF08011">
    <property type="entry name" value="PDDEXK_9"/>
    <property type="match status" value="1"/>
</dbReference>
<evidence type="ECO:0000313" key="2">
    <source>
        <dbReference type="EMBL" id="VUW94166.1"/>
    </source>
</evidence>
<feature type="domain" description="AAA-ATPase-like" evidence="1">
    <location>
        <begin position="7"/>
        <end position="238"/>
    </location>
</feature>
<dbReference type="Proteomes" id="UP000398619">
    <property type="component" value="Unassembled WGS sequence"/>
</dbReference>
<evidence type="ECO:0000313" key="3">
    <source>
        <dbReference type="Proteomes" id="UP000398619"/>
    </source>
</evidence>
<organism evidence="2 3">
    <name type="scientific">Dorea longicatena</name>
    <dbReference type="NCBI Taxonomy" id="88431"/>
    <lineage>
        <taxon>Bacteria</taxon>
        <taxon>Bacillati</taxon>
        <taxon>Bacillota</taxon>
        <taxon>Clostridia</taxon>
        <taxon>Lachnospirales</taxon>
        <taxon>Lachnospiraceae</taxon>
        <taxon>Dorea</taxon>
    </lineage>
</organism>
<dbReference type="Pfam" id="PF09820">
    <property type="entry name" value="AAA-ATPase_like"/>
    <property type="match status" value="1"/>
</dbReference>
<dbReference type="SUPFAM" id="SSF52540">
    <property type="entry name" value="P-loop containing nucleoside triphosphate hydrolases"/>
    <property type="match status" value="1"/>
</dbReference>
<accession>A0A564SG78</accession>
<dbReference type="InterPro" id="IPR018631">
    <property type="entry name" value="AAA-ATPase-like_dom"/>
</dbReference>
<reference evidence="2 3" key="1">
    <citation type="submission" date="2019-07" db="EMBL/GenBank/DDBJ databases">
        <authorList>
            <person name="Hibberd C M."/>
            <person name="Gehrig L. J."/>
            <person name="Chang H.-W."/>
            <person name="Venkatesh S."/>
        </authorList>
    </citation>
    <scope>NUCLEOTIDE SEQUENCE [LARGE SCALE GENOMIC DNA]</scope>
    <source>
        <strain evidence="2">Dorea_longicatena_SSTS_Bg7063</strain>
    </source>
</reference>
<dbReference type="RefSeq" id="WP_144099864.1">
    <property type="nucleotide sequence ID" value="NZ_CABHNM010000016.1"/>
</dbReference>
<dbReference type="PANTHER" id="PTHR34825:SF1">
    <property type="entry name" value="AAA-ATPASE-LIKE DOMAIN-CONTAINING PROTEIN"/>
    <property type="match status" value="1"/>
</dbReference>
<dbReference type="InterPro" id="IPR027417">
    <property type="entry name" value="P-loop_NTPase"/>
</dbReference>
<name>A0A564SG78_9FIRM</name>
<proteinExistence type="predicted"/>
<dbReference type="AlphaFoldDB" id="A0A564SG78"/>